<organism evidence="12">
    <name type="scientific">freshwater metagenome</name>
    <dbReference type="NCBI Taxonomy" id="449393"/>
    <lineage>
        <taxon>unclassified sequences</taxon>
        <taxon>metagenomes</taxon>
        <taxon>ecological metagenomes</taxon>
    </lineage>
</organism>
<dbReference type="InterPro" id="IPR027417">
    <property type="entry name" value="P-loop_NTPase"/>
</dbReference>
<comment type="similarity">
    <text evidence="3">In the N-terminal section; belongs to the TRAFAC class translation factor GTPase superfamily. Classic translation factor GTPase family. CysN/NodQ subfamily.</text>
</comment>
<dbReference type="GO" id="GO:0005524">
    <property type="term" value="F:ATP binding"/>
    <property type="evidence" value="ECO:0007669"/>
    <property type="project" value="UniProtKB-KW"/>
</dbReference>
<evidence type="ECO:0000256" key="1">
    <source>
        <dbReference type="ARBA" id="ARBA00002357"/>
    </source>
</evidence>
<evidence type="ECO:0000256" key="3">
    <source>
        <dbReference type="ARBA" id="ARBA00007237"/>
    </source>
</evidence>
<sequence>MPREIFHLTSAGSVDDGKSTILARLLLDTGSVFEDQLGGLDPRKVDATTIADLLDGLESEREQGITIDVAHRFFDSEARRYHIADSPGHEQYTRNMATAASHANGMLLVVDARVGVKPQTRVHFNIARMLGITQFVVAVNKMDLVGYKKKAFDAIQDDIRQLMGDSDLRFRVVPVSGLAGDNIVKPSQRMSWWQGETVLGVLEAFVPQTVAHSESLFSIQYVQRVSGGGRRYLGSVLGGSLEVGSTLFSPGYPGRGLTVTELLHSGGPVSFTSAPGEVSLMLDSDVDLERGDVLTAEGALGVTDQFEADVVWLDGAPGFAGRVYTLRVGHKAVKATITRIFGLDGARRKVGVLDRIGINDLVRVNIETHQKIAVSPFSDGADLGRFVLIDPVSGNTIAAGVVNHTLRRSDNLVEHVFEVGMSERSLLSGRQGRVVWFTGLSGSGKSTLADAVSVELTNQGIPHSVLDGDALRLGLNKDLGFSEPDRVENIRRTAEVAKLMADSGLVVLVSLISPYRADRENARGIVGVERFAEVFVDTPLEICERRDPKGLYSKARRGLIPNFTGIGAPYEEPENPDFSINHTMPLVEATALVMGSVAGRHEGID</sequence>
<dbReference type="GO" id="GO:0004781">
    <property type="term" value="F:sulfate adenylyltransferase (ATP) activity"/>
    <property type="evidence" value="ECO:0007669"/>
    <property type="project" value="UniProtKB-EC"/>
</dbReference>
<dbReference type="InterPro" id="IPR044139">
    <property type="entry name" value="CysN_NoDQ_III"/>
</dbReference>
<dbReference type="Gene3D" id="2.40.30.10">
    <property type="entry name" value="Translation factors"/>
    <property type="match status" value="2"/>
</dbReference>
<dbReference type="PRINTS" id="PR00315">
    <property type="entry name" value="ELONGATNFCT"/>
</dbReference>
<dbReference type="GO" id="GO:0005525">
    <property type="term" value="F:GTP binding"/>
    <property type="evidence" value="ECO:0007669"/>
    <property type="project" value="UniProtKB-KW"/>
</dbReference>
<dbReference type="InterPro" id="IPR000795">
    <property type="entry name" value="T_Tr_GTP-bd_dom"/>
</dbReference>
<keyword evidence="6" id="KW-0547">Nucleotide-binding</keyword>
<dbReference type="InterPro" id="IPR002891">
    <property type="entry name" value="APS"/>
</dbReference>
<dbReference type="AlphaFoldDB" id="A0A6J6KCR5"/>
<feature type="domain" description="Tr-type G" evidence="11">
    <location>
        <begin position="3"/>
        <end position="212"/>
    </location>
</feature>
<proteinExistence type="inferred from homology"/>
<dbReference type="Pfam" id="PF00009">
    <property type="entry name" value="GTP_EFTU"/>
    <property type="match status" value="1"/>
</dbReference>
<keyword evidence="5" id="KW-0548">Nucleotidyltransferase</keyword>
<keyword evidence="9" id="KW-0511">Multifunctional enzyme</keyword>
<dbReference type="SUPFAM" id="SSF52540">
    <property type="entry name" value="P-loop containing nucleoside triphosphate hydrolases"/>
    <property type="match status" value="2"/>
</dbReference>
<dbReference type="NCBIfam" id="TIGR00455">
    <property type="entry name" value="apsK"/>
    <property type="match status" value="1"/>
</dbReference>
<dbReference type="Gene3D" id="3.40.50.300">
    <property type="entry name" value="P-loop containing nucleotide triphosphate hydrolases"/>
    <property type="match status" value="2"/>
</dbReference>
<dbReference type="GO" id="GO:0004020">
    <property type="term" value="F:adenylylsulfate kinase activity"/>
    <property type="evidence" value="ECO:0007669"/>
    <property type="project" value="InterPro"/>
</dbReference>
<dbReference type="SUPFAM" id="SSF50447">
    <property type="entry name" value="Translation proteins"/>
    <property type="match status" value="1"/>
</dbReference>
<evidence type="ECO:0000256" key="10">
    <source>
        <dbReference type="ARBA" id="ARBA00049370"/>
    </source>
</evidence>
<dbReference type="Pfam" id="PF22594">
    <property type="entry name" value="GTP-eEF1A_C"/>
    <property type="match status" value="1"/>
</dbReference>
<dbReference type="PROSITE" id="PS51722">
    <property type="entry name" value="G_TR_2"/>
    <property type="match status" value="1"/>
</dbReference>
<evidence type="ECO:0000256" key="8">
    <source>
        <dbReference type="ARBA" id="ARBA00023134"/>
    </source>
</evidence>
<dbReference type="NCBIfam" id="NF003013">
    <property type="entry name" value="PRK03846.1"/>
    <property type="match status" value="1"/>
</dbReference>
<dbReference type="HAMAP" id="MF_00065">
    <property type="entry name" value="Adenylyl_sulf_kinase"/>
    <property type="match status" value="1"/>
</dbReference>
<dbReference type="Pfam" id="PF01583">
    <property type="entry name" value="APS_kinase"/>
    <property type="match status" value="1"/>
</dbReference>
<dbReference type="NCBIfam" id="TIGR02034">
    <property type="entry name" value="CysN"/>
    <property type="match status" value="1"/>
</dbReference>
<evidence type="ECO:0000313" key="12">
    <source>
        <dbReference type="EMBL" id="CAB4645609.1"/>
    </source>
</evidence>
<evidence type="ECO:0000256" key="9">
    <source>
        <dbReference type="ARBA" id="ARBA00023268"/>
    </source>
</evidence>
<comment type="catalytic activity">
    <reaction evidence="10">
        <text>sulfate + ATP + H(+) = adenosine 5'-phosphosulfate + diphosphate</text>
        <dbReference type="Rhea" id="RHEA:18133"/>
        <dbReference type="ChEBI" id="CHEBI:15378"/>
        <dbReference type="ChEBI" id="CHEBI:16189"/>
        <dbReference type="ChEBI" id="CHEBI:30616"/>
        <dbReference type="ChEBI" id="CHEBI:33019"/>
        <dbReference type="ChEBI" id="CHEBI:58243"/>
        <dbReference type="EC" id="2.7.7.4"/>
    </reaction>
</comment>
<dbReference type="EMBL" id="CAEZVY010000090">
    <property type="protein sequence ID" value="CAB4645609.1"/>
    <property type="molecule type" value="Genomic_DNA"/>
</dbReference>
<evidence type="ECO:0000256" key="6">
    <source>
        <dbReference type="ARBA" id="ARBA00022741"/>
    </source>
</evidence>
<dbReference type="InterPro" id="IPR054696">
    <property type="entry name" value="GTP-eEF1A_C"/>
</dbReference>
<keyword evidence="8" id="KW-0342">GTP-binding</keyword>
<accession>A0A6J6KCR5</accession>
<dbReference type="InterPro" id="IPR009001">
    <property type="entry name" value="Transl_elong_EF1A/Init_IF2_C"/>
</dbReference>
<dbReference type="InterPro" id="IPR009000">
    <property type="entry name" value="Transl_B-barrel_sf"/>
</dbReference>
<comment type="function">
    <text evidence="1">APS kinase catalyzes the synthesis of activated sulfate.</text>
</comment>
<comment type="similarity">
    <text evidence="2">In the C-terminal section; belongs to the APS kinase family.</text>
</comment>
<dbReference type="GO" id="GO:0003924">
    <property type="term" value="F:GTPase activity"/>
    <property type="evidence" value="ECO:0007669"/>
    <property type="project" value="InterPro"/>
</dbReference>
<dbReference type="InterPro" id="IPR059117">
    <property type="entry name" value="APS_kinase_dom"/>
</dbReference>
<dbReference type="InterPro" id="IPR011779">
    <property type="entry name" value="SO4_adenylTrfase_lsu"/>
</dbReference>
<dbReference type="PANTHER" id="PTHR23115">
    <property type="entry name" value="TRANSLATION FACTOR"/>
    <property type="match status" value="1"/>
</dbReference>
<dbReference type="InterPro" id="IPR050100">
    <property type="entry name" value="TRAFAC_GTPase_members"/>
</dbReference>
<keyword evidence="4" id="KW-0808">Transferase</keyword>
<dbReference type="SUPFAM" id="SSF50465">
    <property type="entry name" value="EF-Tu/eEF-1alpha/eIF2-gamma C-terminal domain"/>
    <property type="match status" value="1"/>
</dbReference>
<name>A0A6J6KCR5_9ZZZZ</name>
<reference evidence="12" key="1">
    <citation type="submission" date="2020-05" db="EMBL/GenBank/DDBJ databases">
        <authorList>
            <person name="Chiriac C."/>
            <person name="Salcher M."/>
            <person name="Ghai R."/>
            <person name="Kavagutti S V."/>
        </authorList>
    </citation>
    <scope>NUCLEOTIDE SEQUENCE</scope>
</reference>
<dbReference type="CDD" id="cd04095">
    <property type="entry name" value="CysN_NoDQ_III"/>
    <property type="match status" value="1"/>
</dbReference>
<evidence type="ECO:0000259" key="11">
    <source>
        <dbReference type="PROSITE" id="PS51722"/>
    </source>
</evidence>
<gene>
    <name evidence="12" type="ORF">UFOPK2158_00907</name>
</gene>
<dbReference type="CDD" id="cd02027">
    <property type="entry name" value="APSK"/>
    <property type="match status" value="1"/>
</dbReference>
<keyword evidence="7" id="KW-0067">ATP-binding</keyword>
<evidence type="ECO:0000256" key="2">
    <source>
        <dbReference type="ARBA" id="ARBA00005438"/>
    </source>
</evidence>
<dbReference type="PROSITE" id="PS00301">
    <property type="entry name" value="G_TR_1"/>
    <property type="match status" value="1"/>
</dbReference>
<dbReference type="InterPro" id="IPR031157">
    <property type="entry name" value="G_TR_CS"/>
</dbReference>
<evidence type="ECO:0000256" key="5">
    <source>
        <dbReference type="ARBA" id="ARBA00022695"/>
    </source>
</evidence>
<protein>
    <submittedName>
        <fullName evidence="12">Unannotated protein</fullName>
    </submittedName>
</protein>
<dbReference type="GO" id="GO:0000103">
    <property type="term" value="P:sulfate assimilation"/>
    <property type="evidence" value="ECO:0007669"/>
    <property type="project" value="InterPro"/>
</dbReference>
<evidence type="ECO:0000256" key="4">
    <source>
        <dbReference type="ARBA" id="ARBA00022679"/>
    </source>
</evidence>
<evidence type="ECO:0000256" key="7">
    <source>
        <dbReference type="ARBA" id="ARBA00022840"/>
    </source>
</evidence>